<dbReference type="Gene3D" id="3.30.160.20">
    <property type="match status" value="1"/>
</dbReference>
<comment type="similarity">
    <text evidence="6">Belongs to the ribonuclease III family. Mitochondrion-specific ribosomal protein mL44 subfamily.</text>
</comment>
<dbReference type="SMART" id="SM00535">
    <property type="entry name" value="RIBOc"/>
    <property type="match status" value="1"/>
</dbReference>
<dbReference type="GO" id="GO:0003725">
    <property type="term" value="F:double-stranded RNA binding"/>
    <property type="evidence" value="ECO:0007669"/>
    <property type="project" value="InterPro"/>
</dbReference>
<keyword evidence="2" id="KW-0694">RNA-binding</keyword>
<name>A0AAD6IS35_DREDA</name>
<dbReference type="InterPro" id="IPR000999">
    <property type="entry name" value="RNase_III_dom"/>
</dbReference>
<evidence type="ECO:0000256" key="1">
    <source>
        <dbReference type="ARBA" id="ARBA00004173"/>
    </source>
</evidence>
<dbReference type="InterPro" id="IPR014720">
    <property type="entry name" value="dsRBD_dom"/>
</dbReference>
<evidence type="ECO:0000259" key="8">
    <source>
        <dbReference type="PROSITE" id="PS50142"/>
    </source>
</evidence>
<dbReference type="SMART" id="SM00358">
    <property type="entry name" value="DSRM"/>
    <property type="match status" value="1"/>
</dbReference>
<dbReference type="GO" id="GO:0005840">
    <property type="term" value="C:ribosome"/>
    <property type="evidence" value="ECO:0007669"/>
    <property type="project" value="UniProtKB-KW"/>
</dbReference>
<keyword evidence="4" id="KW-0496">Mitochondrion</keyword>
<dbReference type="PANTHER" id="PTHR11207">
    <property type="entry name" value="RIBONUCLEASE III"/>
    <property type="match status" value="1"/>
</dbReference>
<comment type="caution">
    <text evidence="9">The sequence shown here is derived from an EMBL/GenBank/DDBJ whole genome shotgun (WGS) entry which is preliminary data.</text>
</comment>
<dbReference type="Pfam" id="PF22892">
    <property type="entry name" value="DSRM_MRPL44"/>
    <property type="match status" value="1"/>
</dbReference>
<accession>A0AAD6IS35</accession>
<comment type="subcellular location">
    <subcellularLocation>
        <location evidence="1">Mitochondrion</location>
    </subcellularLocation>
</comment>
<keyword evidence="10" id="KW-1185">Reference proteome</keyword>
<dbReference type="EMBL" id="JAQGDS010000011">
    <property type="protein sequence ID" value="KAJ6256909.1"/>
    <property type="molecule type" value="Genomic_DNA"/>
</dbReference>
<dbReference type="CDD" id="cd19873">
    <property type="entry name" value="DSRM_MRPL3_like"/>
    <property type="match status" value="1"/>
</dbReference>
<evidence type="ECO:0000313" key="9">
    <source>
        <dbReference type="EMBL" id="KAJ6256909.1"/>
    </source>
</evidence>
<dbReference type="Gene3D" id="1.10.1520.10">
    <property type="entry name" value="Ribonuclease III domain"/>
    <property type="match status" value="1"/>
</dbReference>
<dbReference type="GO" id="GO:0004525">
    <property type="term" value="F:ribonuclease III activity"/>
    <property type="evidence" value="ECO:0007669"/>
    <property type="project" value="InterPro"/>
</dbReference>
<dbReference type="AlphaFoldDB" id="A0AAD6IS35"/>
<feature type="domain" description="RNase III" evidence="8">
    <location>
        <begin position="81"/>
        <end position="276"/>
    </location>
</feature>
<dbReference type="InterPro" id="IPR044444">
    <property type="entry name" value="Ribosomal_mL44_DSRM_metazoa"/>
</dbReference>
<organism evidence="9 10">
    <name type="scientific">Drechslerella dactyloides</name>
    <name type="common">Nematode-trapping fungus</name>
    <name type="synonym">Arthrobotrys dactyloides</name>
    <dbReference type="NCBI Taxonomy" id="74499"/>
    <lineage>
        <taxon>Eukaryota</taxon>
        <taxon>Fungi</taxon>
        <taxon>Dikarya</taxon>
        <taxon>Ascomycota</taxon>
        <taxon>Pezizomycotina</taxon>
        <taxon>Orbiliomycetes</taxon>
        <taxon>Orbiliales</taxon>
        <taxon>Orbiliaceae</taxon>
        <taxon>Drechslerella</taxon>
    </lineage>
</organism>
<dbReference type="GO" id="GO:0003735">
    <property type="term" value="F:structural constituent of ribosome"/>
    <property type="evidence" value="ECO:0007669"/>
    <property type="project" value="TreeGrafter"/>
</dbReference>
<keyword evidence="3 9" id="KW-0689">Ribosomal protein</keyword>
<gene>
    <name evidence="9" type="ORF">Dda_7792</name>
</gene>
<evidence type="ECO:0000256" key="6">
    <source>
        <dbReference type="ARBA" id="ARBA00024034"/>
    </source>
</evidence>
<keyword evidence="5" id="KW-0687">Ribonucleoprotein</keyword>
<dbReference type="GO" id="GO:0005739">
    <property type="term" value="C:mitochondrion"/>
    <property type="evidence" value="ECO:0007669"/>
    <property type="project" value="TreeGrafter"/>
</dbReference>
<evidence type="ECO:0000256" key="4">
    <source>
        <dbReference type="ARBA" id="ARBA00023128"/>
    </source>
</evidence>
<dbReference type="PROSITE" id="PS50142">
    <property type="entry name" value="RNASE_3_2"/>
    <property type="match status" value="1"/>
</dbReference>
<evidence type="ECO:0000256" key="3">
    <source>
        <dbReference type="ARBA" id="ARBA00022980"/>
    </source>
</evidence>
<dbReference type="InterPro" id="IPR044443">
    <property type="entry name" value="Ribosomal_mL44_DSRM_fung"/>
</dbReference>
<dbReference type="SUPFAM" id="SSF69065">
    <property type="entry name" value="RNase III domain-like"/>
    <property type="match status" value="1"/>
</dbReference>
<dbReference type="GO" id="GO:0006396">
    <property type="term" value="P:RNA processing"/>
    <property type="evidence" value="ECO:0007669"/>
    <property type="project" value="InterPro"/>
</dbReference>
<reference evidence="9" key="1">
    <citation type="submission" date="2023-01" db="EMBL/GenBank/DDBJ databases">
        <title>The chitinases involved in constricting ring structure development in the nematode-trapping fungus Drechslerella dactyloides.</title>
        <authorList>
            <person name="Wang R."/>
            <person name="Zhang L."/>
            <person name="Tang P."/>
            <person name="Li S."/>
            <person name="Liang L."/>
        </authorList>
    </citation>
    <scope>NUCLEOTIDE SEQUENCE</scope>
    <source>
        <strain evidence="9">YMF1.00031</strain>
    </source>
</reference>
<proteinExistence type="inferred from homology"/>
<dbReference type="PANTHER" id="PTHR11207:SF32">
    <property type="entry name" value="LARGE RIBOSOMAL SUBUNIT PROTEIN ML44"/>
    <property type="match status" value="1"/>
</dbReference>
<dbReference type="Proteomes" id="UP001221413">
    <property type="component" value="Unassembled WGS sequence"/>
</dbReference>
<evidence type="ECO:0000256" key="7">
    <source>
        <dbReference type="ARBA" id="ARBA00035187"/>
    </source>
</evidence>
<evidence type="ECO:0000256" key="2">
    <source>
        <dbReference type="ARBA" id="ARBA00022884"/>
    </source>
</evidence>
<dbReference type="SUPFAM" id="SSF54768">
    <property type="entry name" value="dsRNA-binding domain-like"/>
    <property type="match status" value="1"/>
</dbReference>
<evidence type="ECO:0000313" key="10">
    <source>
        <dbReference type="Proteomes" id="UP001221413"/>
    </source>
</evidence>
<evidence type="ECO:0000256" key="5">
    <source>
        <dbReference type="ARBA" id="ARBA00023274"/>
    </source>
</evidence>
<protein>
    <recommendedName>
        <fullName evidence="7">Large ribosomal subunit protein mL44</fullName>
    </recommendedName>
</protein>
<dbReference type="InterPro" id="IPR036389">
    <property type="entry name" value="RNase_III_sf"/>
</dbReference>
<sequence length="407" mass="43963">MKRVSRATWDSLLVPRRCICGNPIALGDLLPSAFSSSVPPSTSTIRALTPPSQKSKNTRLFHTSTPLSVIPKAQPTQSAKLAALHGRLELPNKYPLTTLGRALIDPTAEPQHHLNNDSLSTVGNVLLGYYASEYLMVTYPRLPYAILKSAMEGYVGDKALAAVGTEWGVEAAFAPGTTVDPGLLQFNRLAPGMPWLPQTRMGGLGLNPPMRRRKMMPTFEHNPSLEKQLASEPEAMKRARAAAARGPGSMQDAVPLEAAMANFVRATVGGVYLHAGGLLATKGFVSAHILSRKLDVDKLFQFEQPTRELSRLCVREGFHQPIARLEKETGRYSRHPVFIVGVYSGEEKLGEGQGGSLPEAKIKAAISALKGWYLYSPVTGVDLPSKTDGEPEAPFSPSFIDVGDVVS</sequence>